<feature type="signal peptide" evidence="1">
    <location>
        <begin position="1"/>
        <end position="32"/>
    </location>
</feature>
<keyword evidence="3" id="KW-0378">Hydrolase</keyword>
<organism evidence="3 4">
    <name type="scientific">Actinacidiphila yanglinensis</name>
    <dbReference type="NCBI Taxonomy" id="310779"/>
    <lineage>
        <taxon>Bacteria</taxon>
        <taxon>Bacillati</taxon>
        <taxon>Actinomycetota</taxon>
        <taxon>Actinomycetes</taxon>
        <taxon>Kitasatosporales</taxon>
        <taxon>Streptomycetaceae</taxon>
        <taxon>Actinacidiphila</taxon>
    </lineage>
</organism>
<evidence type="ECO:0000259" key="2">
    <source>
        <dbReference type="Pfam" id="PF00144"/>
    </source>
</evidence>
<accession>A0A1H6EBQ3</accession>
<dbReference type="Gene3D" id="3.40.710.10">
    <property type="entry name" value="DD-peptidase/beta-lactamase superfamily"/>
    <property type="match status" value="1"/>
</dbReference>
<dbReference type="PANTHER" id="PTHR46825:SF7">
    <property type="entry name" value="D-ALANYL-D-ALANINE CARBOXYPEPTIDASE"/>
    <property type="match status" value="1"/>
</dbReference>
<keyword evidence="3" id="KW-0121">Carboxypeptidase</keyword>
<dbReference type="OrthoDB" id="5177574at2"/>
<feature type="domain" description="Beta-lactamase-related" evidence="2">
    <location>
        <begin position="48"/>
        <end position="374"/>
    </location>
</feature>
<keyword evidence="1" id="KW-0732">Signal</keyword>
<dbReference type="PANTHER" id="PTHR46825">
    <property type="entry name" value="D-ALANYL-D-ALANINE-CARBOXYPEPTIDASE/ENDOPEPTIDASE AMPH"/>
    <property type="match status" value="1"/>
</dbReference>
<reference evidence="3 4" key="1">
    <citation type="submission" date="2016-10" db="EMBL/GenBank/DDBJ databases">
        <authorList>
            <person name="de Groot N.N."/>
        </authorList>
    </citation>
    <scope>NUCLEOTIDE SEQUENCE [LARGE SCALE GENOMIC DNA]</scope>
    <source>
        <strain evidence="3 4">CGMCC 4.2023</strain>
    </source>
</reference>
<keyword evidence="3" id="KW-0645">Protease</keyword>
<feature type="chain" id="PRO_5009296790" evidence="1">
    <location>
        <begin position="33"/>
        <end position="384"/>
    </location>
</feature>
<protein>
    <submittedName>
        <fullName evidence="3">D-alanyl-D-alanine carboxypeptidase</fullName>
    </submittedName>
</protein>
<gene>
    <name evidence="3" type="ORF">SAMN05216223_13271</name>
</gene>
<proteinExistence type="predicted"/>
<dbReference type="Pfam" id="PF00144">
    <property type="entry name" value="Beta-lactamase"/>
    <property type="match status" value="1"/>
</dbReference>
<dbReference type="Proteomes" id="UP000236754">
    <property type="component" value="Unassembled WGS sequence"/>
</dbReference>
<dbReference type="RefSeq" id="WP_103890973.1">
    <property type="nucleotide sequence ID" value="NZ_FNVU01000032.1"/>
</dbReference>
<evidence type="ECO:0000313" key="4">
    <source>
        <dbReference type="Proteomes" id="UP000236754"/>
    </source>
</evidence>
<dbReference type="EMBL" id="FNVU01000032">
    <property type="protein sequence ID" value="SEG95220.1"/>
    <property type="molecule type" value="Genomic_DNA"/>
</dbReference>
<name>A0A1H6EBQ3_9ACTN</name>
<dbReference type="GO" id="GO:0004180">
    <property type="term" value="F:carboxypeptidase activity"/>
    <property type="evidence" value="ECO:0007669"/>
    <property type="project" value="UniProtKB-KW"/>
</dbReference>
<dbReference type="InterPro" id="IPR001466">
    <property type="entry name" value="Beta-lactam-related"/>
</dbReference>
<dbReference type="InterPro" id="IPR050491">
    <property type="entry name" value="AmpC-like"/>
</dbReference>
<sequence length="384" mass="40376">MGVSGRRRRRLLVPVGLAALLVVASTGLTAAAAPSRADPLQQQVDAIHDTGTVGVLAEVTSPGTRDIARAGTAEMGSGKPMPQNGRFRIGSATKTFTAAVMLQLVSEGRVSLGDTVQRWLPGVVHGNGNDGSRITVRELLQHTSGVPEVLPYIPALGSADGYRTERFRSYTPEQLVGLAMRTPPEFPPGTDWSYSNTNYILAAMIIQRATGRSWAQEVDDRIIRPLGLTGTGVPGAFPFITGPHARSYADFGTDTSTDVTALDPSMAVGSGSIISTTHDLSRFYAALLGGRLLAPAQLDAMTTTMPAPELGDGLRYGLGVGEIPLSCGGSYFGHVGELLGYHSWVGATRDGTRTAVVYTTSDGDADTQQAMGTLMDEELCGSHS</sequence>
<evidence type="ECO:0000256" key="1">
    <source>
        <dbReference type="SAM" id="SignalP"/>
    </source>
</evidence>
<dbReference type="AlphaFoldDB" id="A0A1H6EBQ3"/>
<dbReference type="InterPro" id="IPR012338">
    <property type="entry name" value="Beta-lactam/transpept-like"/>
</dbReference>
<dbReference type="SUPFAM" id="SSF56601">
    <property type="entry name" value="beta-lactamase/transpeptidase-like"/>
    <property type="match status" value="1"/>
</dbReference>
<evidence type="ECO:0000313" key="3">
    <source>
        <dbReference type="EMBL" id="SEG95220.1"/>
    </source>
</evidence>
<keyword evidence="4" id="KW-1185">Reference proteome</keyword>